<keyword evidence="2" id="KW-1185">Reference proteome</keyword>
<protein>
    <submittedName>
        <fullName evidence="1">Uncharacterized protein</fullName>
    </submittedName>
</protein>
<evidence type="ECO:0000313" key="2">
    <source>
        <dbReference type="Proteomes" id="UP000639973"/>
    </source>
</evidence>
<evidence type="ECO:0000313" key="1">
    <source>
        <dbReference type="EMBL" id="GGL87967.1"/>
    </source>
</evidence>
<sequence>MGVQAVERLVAVYRALLRLYPAEHRAAYSPHMLQVFQEASGDRIACGVLTRAPLRAVVRQRDPIPAPFS</sequence>
<organism evidence="1 2">
    <name type="scientific">Deinococcus aerolatus</name>
    <dbReference type="NCBI Taxonomy" id="522487"/>
    <lineage>
        <taxon>Bacteria</taxon>
        <taxon>Thermotogati</taxon>
        <taxon>Deinococcota</taxon>
        <taxon>Deinococci</taxon>
        <taxon>Deinococcales</taxon>
        <taxon>Deinococcaceae</taxon>
        <taxon>Deinococcus</taxon>
    </lineage>
</organism>
<dbReference type="Proteomes" id="UP000639973">
    <property type="component" value="Unassembled WGS sequence"/>
</dbReference>
<name>A0ABQ2GEE4_9DEIO</name>
<comment type="caution">
    <text evidence="1">The sequence shown here is derived from an EMBL/GenBank/DDBJ whole genome shotgun (WGS) entry which is preliminary data.</text>
</comment>
<reference evidence="2" key="1">
    <citation type="journal article" date="2019" name="Int. J. Syst. Evol. Microbiol.">
        <title>The Global Catalogue of Microorganisms (GCM) 10K type strain sequencing project: providing services to taxonomists for standard genome sequencing and annotation.</title>
        <authorList>
            <consortium name="The Broad Institute Genomics Platform"/>
            <consortium name="The Broad Institute Genome Sequencing Center for Infectious Disease"/>
            <person name="Wu L."/>
            <person name="Ma J."/>
        </authorList>
    </citation>
    <scope>NUCLEOTIDE SEQUENCE [LARGE SCALE GENOMIC DNA]</scope>
    <source>
        <strain evidence="2">JCM 15442</strain>
    </source>
</reference>
<gene>
    <name evidence="1" type="ORF">GCM10010840_27530</name>
</gene>
<proteinExistence type="predicted"/>
<accession>A0ABQ2GEE4</accession>
<dbReference type="EMBL" id="BMOL01000014">
    <property type="protein sequence ID" value="GGL87967.1"/>
    <property type="molecule type" value="Genomic_DNA"/>
</dbReference>